<comment type="subcellular location">
    <subcellularLocation>
        <location evidence="1">Mitochondrion inner membrane</location>
        <topology evidence="1">Multi-pass membrane protein</topology>
    </subcellularLocation>
</comment>
<keyword evidence="9" id="KW-0496">Mitochondrion</keyword>
<evidence type="ECO:0000256" key="4">
    <source>
        <dbReference type="ARBA" id="ARBA00022692"/>
    </source>
</evidence>
<evidence type="ECO:0000256" key="7">
    <source>
        <dbReference type="ARBA" id="ARBA00022989"/>
    </source>
</evidence>
<organism evidence="12 13">
    <name type="scientific">Saponaria officinalis</name>
    <name type="common">Common soapwort</name>
    <name type="synonym">Lychnis saponaria</name>
    <dbReference type="NCBI Taxonomy" id="3572"/>
    <lineage>
        <taxon>Eukaryota</taxon>
        <taxon>Viridiplantae</taxon>
        <taxon>Streptophyta</taxon>
        <taxon>Embryophyta</taxon>
        <taxon>Tracheophyta</taxon>
        <taxon>Spermatophyta</taxon>
        <taxon>Magnoliopsida</taxon>
        <taxon>eudicotyledons</taxon>
        <taxon>Gunneridae</taxon>
        <taxon>Pentapetalae</taxon>
        <taxon>Caryophyllales</taxon>
        <taxon>Caryophyllaceae</taxon>
        <taxon>Caryophylleae</taxon>
        <taxon>Saponaria</taxon>
    </lineage>
</organism>
<keyword evidence="13" id="KW-1185">Reference proteome</keyword>
<gene>
    <name evidence="12" type="ORF">RND81_08G047300</name>
</gene>
<evidence type="ECO:0000313" key="12">
    <source>
        <dbReference type="EMBL" id="KAK9697589.1"/>
    </source>
</evidence>
<feature type="region of interest" description="Disordered" evidence="11">
    <location>
        <begin position="176"/>
        <end position="208"/>
    </location>
</feature>
<accession>A0AAW1J399</accession>
<keyword evidence="5" id="KW-0999">Mitochondrion inner membrane</keyword>
<evidence type="ECO:0000256" key="3">
    <source>
        <dbReference type="ARBA" id="ARBA00022448"/>
    </source>
</evidence>
<keyword evidence="8" id="KW-0811">Translocation</keyword>
<evidence type="ECO:0000313" key="13">
    <source>
        <dbReference type="Proteomes" id="UP001443914"/>
    </source>
</evidence>
<evidence type="ECO:0000256" key="8">
    <source>
        <dbReference type="ARBA" id="ARBA00023010"/>
    </source>
</evidence>
<dbReference type="PANTHER" id="PTHR10485">
    <property type="entry name" value="MITOCHONDRIAL IMPORT INNER MEMBRANE TRANSLOCASE SUBUNIT TIM-17"/>
    <property type="match status" value="1"/>
</dbReference>
<protein>
    <submittedName>
        <fullName evidence="12">Uncharacterized protein</fullName>
    </submittedName>
</protein>
<dbReference type="EMBL" id="JBDFQZ010000008">
    <property type="protein sequence ID" value="KAK9697590.1"/>
    <property type="molecule type" value="Genomic_DNA"/>
</dbReference>
<dbReference type="EMBL" id="JBDFQZ010000008">
    <property type="protein sequence ID" value="KAK9697589.1"/>
    <property type="molecule type" value="Genomic_DNA"/>
</dbReference>
<dbReference type="GO" id="GO:0005744">
    <property type="term" value="C:TIM23 mitochondrial import inner membrane translocase complex"/>
    <property type="evidence" value="ECO:0007669"/>
    <property type="project" value="TreeGrafter"/>
</dbReference>
<evidence type="ECO:0000256" key="6">
    <source>
        <dbReference type="ARBA" id="ARBA00022927"/>
    </source>
</evidence>
<keyword evidence="3" id="KW-0813">Transport</keyword>
<dbReference type="GO" id="GO:0030150">
    <property type="term" value="P:protein import into mitochondrial matrix"/>
    <property type="evidence" value="ECO:0007669"/>
    <property type="project" value="TreeGrafter"/>
</dbReference>
<dbReference type="Proteomes" id="UP001443914">
    <property type="component" value="Unassembled WGS sequence"/>
</dbReference>
<reference evidence="12 13" key="1">
    <citation type="submission" date="2024-03" db="EMBL/GenBank/DDBJ databases">
        <title>WGS assembly of Saponaria officinalis var. Norfolk2.</title>
        <authorList>
            <person name="Jenkins J."/>
            <person name="Shu S."/>
            <person name="Grimwood J."/>
            <person name="Barry K."/>
            <person name="Goodstein D."/>
            <person name="Schmutz J."/>
            <person name="Leebens-Mack J."/>
            <person name="Osbourn A."/>
        </authorList>
    </citation>
    <scope>NUCLEOTIDE SEQUENCE [LARGE SCALE GENOMIC DNA]</scope>
    <source>
        <strain evidence="13">cv. Norfolk2</strain>
        <strain evidence="12">JIC</strain>
        <tissue evidence="12">Leaf</tissue>
    </source>
</reference>
<comment type="similarity">
    <text evidence="2">Belongs to the Tim17/Tim22/Tim23 family.</text>
</comment>
<evidence type="ECO:0000256" key="11">
    <source>
        <dbReference type="SAM" id="MobiDB-lite"/>
    </source>
</evidence>
<comment type="caution">
    <text evidence="12">The sequence shown here is derived from an EMBL/GenBank/DDBJ whole genome shotgun (WGS) entry which is preliminary data.</text>
</comment>
<dbReference type="AlphaFoldDB" id="A0AAW1J399"/>
<dbReference type="PANTHER" id="PTHR10485:SF0">
    <property type="entry name" value="AT05822P-RELATED"/>
    <property type="match status" value="1"/>
</dbReference>
<keyword evidence="10" id="KW-0472">Membrane</keyword>
<dbReference type="Pfam" id="PF02466">
    <property type="entry name" value="Tim17"/>
    <property type="match status" value="1"/>
</dbReference>
<name>A0AAW1J399_SAPOF</name>
<keyword evidence="7" id="KW-1133">Transmembrane helix</keyword>
<feature type="compositionally biased region" description="Gly residues" evidence="11">
    <location>
        <begin position="176"/>
        <end position="200"/>
    </location>
</feature>
<sequence>MGTPETSREPCPDRILDDLGGAFAMGAVGGSVFHFIRGKVNSPRGEKILGGIQTMRMNAPKTGGGFAAWGGLQKEDPWNSIAAGALTGGFLQMRQVVRAAGRSATVGAVLLGMIEGVGIMLNRVLSPPPQVIFDDPSMMGAPGGVPGGAHPPGYPPHGVGVGSGGAEVKEGGGWLGGWFGGGGGGEKTQGGGSSSGGGGSETKVLKAF</sequence>
<evidence type="ECO:0000256" key="9">
    <source>
        <dbReference type="ARBA" id="ARBA00023128"/>
    </source>
</evidence>
<evidence type="ECO:0000256" key="10">
    <source>
        <dbReference type="ARBA" id="ARBA00023136"/>
    </source>
</evidence>
<evidence type="ECO:0000256" key="2">
    <source>
        <dbReference type="ARBA" id="ARBA00008444"/>
    </source>
</evidence>
<proteinExistence type="inferred from homology"/>
<feature type="region of interest" description="Disordered" evidence="11">
    <location>
        <begin position="147"/>
        <end position="166"/>
    </location>
</feature>
<keyword evidence="4" id="KW-0812">Transmembrane</keyword>
<dbReference type="EMBL" id="JBDFQZ010000008">
    <property type="protein sequence ID" value="KAK9697591.1"/>
    <property type="molecule type" value="Genomic_DNA"/>
</dbReference>
<dbReference type="GO" id="GO:0008320">
    <property type="term" value="F:protein transmembrane transporter activity"/>
    <property type="evidence" value="ECO:0007669"/>
    <property type="project" value="TreeGrafter"/>
</dbReference>
<evidence type="ECO:0000256" key="5">
    <source>
        <dbReference type="ARBA" id="ARBA00022792"/>
    </source>
</evidence>
<keyword evidence="6" id="KW-0653">Protein transport</keyword>
<evidence type="ECO:0000256" key="1">
    <source>
        <dbReference type="ARBA" id="ARBA00004448"/>
    </source>
</evidence>